<keyword evidence="2" id="KW-0472">Membrane</keyword>
<organism evidence="4 5">
    <name type="scientific">Echria macrotheca</name>
    <dbReference type="NCBI Taxonomy" id="438768"/>
    <lineage>
        <taxon>Eukaryota</taxon>
        <taxon>Fungi</taxon>
        <taxon>Dikarya</taxon>
        <taxon>Ascomycota</taxon>
        <taxon>Pezizomycotina</taxon>
        <taxon>Sordariomycetes</taxon>
        <taxon>Sordariomycetidae</taxon>
        <taxon>Sordariales</taxon>
        <taxon>Schizotheciaceae</taxon>
        <taxon>Echria</taxon>
    </lineage>
</organism>
<keyword evidence="2" id="KW-0812">Transmembrane</keyword>
<keyword evidence="5" id="KW-1185">Reference proteome</keyword>
<dbReference type="SUPFAM" id="SSF49344">
    <property type="entry name" value="CBD9-like"/>
    <property type="match status" value="1"/>
</dbReference>
<evidence type="ECO:0000256" key="1">
    <source>
        <dbReference type="SAM" id="MobiDB-lite"/>
    </source>
</evidence>
<keyword evidence="2" id="KW-1133">Transmembrane helix</keyword>
<gene>
    <name evidence="4" type="ORF">QBC47DRAFT_294101</name>
</gene>
<dbReference type="EMBL" id="MU839828">
    <property type="protein sequence ID" value="KAK1759226.1"/>
    <property type="molecule type" value="Genomic_DNA"/>
</dbReference>
<dbReference type="CDD" id="cd09630">
    <property type="entry name" value="CDH_like_cytochrome"/>
    <property type="match status" value="1"/>
</dbReference>
<feature type="transmembrane region" description="Helical" evidence="2">
    <location>
        <begin position="209"/>
        <end position="233"/>
    </location>
</feature>
<feature type="transmembrane region" description="Helical" evidence="2">
    <location>
        <begin position="323"/>
        <end position="342"/>
    </location>
</feature>
<dbReference type="Proteomes" id="UP001239445">
    <property type="component" value="Unassembled WGS sequence"/>
</dbReference>
<comment type="caution">
    <text evidence="4">The sequence shown here is derived from an EMBL/GenBank/DDBJ whole genome shotgun (WGS) entry which is preliminary data.</text>
</comment>
<dbReference type="InterPro" id="IPR015920">
    <property type="entry name" value="Cellobiose_DH-like_cyt"/>
</dbReference>
<evidence type="ECO:0000256" key="2">
    <source>
        <dbReference type="SAM" id="Phobius"/>
    </source>
</evidence>
<dbReference type="Gene3D" id="2.60.40.1210">
    <property type="entry name" value="Cellobiose dehydrogenase, cytochrome domain"/>
    <property type="match status" value="1"/>
</dbReference>
<dbReference type="PANTHER" id="PTHR47797">
    <property type="entry name" value="DEHYDROGENASE, PUTATIVE (AFU_ORTHOLOGUE AFUA_8G05805)-RELATED"/>
    <property type="match status" value="1"/>
</dbReference>
<feature type="transmembrane region" description="Helical" evidence="2">
    <location>
        <begin position="278"/>
        <end position="299"/>
    </location>
</feature>
<dbReference type="AlphaFoldDB" id="A0AAJ0BJ93"/>
<protein>
    <recommendedName>
        <fullName evidence="3">Cellobiose dehydrogenase-like cytochrome domain-containing protein</fullName>
    </recommendedName>
</protein>
<feature type="region of interest" description="Disordered" evidence="1">
    <location>
        <begin position="398"/>
        <end position="418"/>
    </location>
</feature>
<dbReference type="Pfam" id="PF16010">
    <property type="entry name" value="CDH-cyt"/>
    <property type="match status" value="1"/>
</dbReference>
<accession>A0AAJ0BJ93</accession>
<dbReference type="Gene3D" id="1.20.120.1770">
    <property type="match status" value="1"/>
</dbReference>
<evidence type="ECO:0000259" key="3">
    <source>
        <dbReference type="Pfam" id="PF16010"/>
    </source>
</evidence>
<evidence type="ECO:0000313" key="4">
    <source>
        <dbReference type="EMBL" id="KAK1759226.1"/>
    </source>
</evidence>
<feature type="compositionally biased region" description="Basic and acidic residues" evidence="1">
    <location>
        <begin position="403"/>
        <end position="418"/>
    </location>
</feature>
<sequence length="418" mass="45218">MLSAAQTQTIITKPAVFIPDTNTTIAVRFSPSSQDISLYIESPDFFQYTAIGLGGTLMSDSLMLVFYPSSSSSSSQPITISPRTGNSDTEPLFTPGFNFTLHPNSGLVDSVMIINATCHNCRTFASGSVVTSQQTQTILFANGPGGLDLATDDASASIRRHVAYGSFVVDTRSTTGDGPVFESTIRNASNTALLDQEGAVKTSSNKLALAHGVLFVVIILAIGPFDGLIALAFPNWPILQAVSSSIYVAFVIGAFVPGVLISRIYVATQQLRTPHQALGLLTVILVFLMYILGAGLGFIKRSAAKRGQAPPERAILLSNIHKWGSRAVWVLLVISGGLGLKLADRNTIFIIGYGVLVGGVFIFLLPVVFCIWWCRRQRKDKEGDEGLELHERIYNQMQGQGHHGGEQRYGEHYGEQRY</sequence>
<proteinExistence type="predicted"/>
<dbReference type="PANTHER" id="PTHR47797:SF1">
    <property type="entry name" value="CYTOCHROME B561 DOMAIN-CONTAINING PROTEIN-RELATED"/>
    <property type="match status" value="1"/>
</dbReference>
<reference evidence="4" key="1">
    <citation type="submission" date="2023-06" db="EMBL/GenBank/DDBJ databases">
        <title>Genome-scale phylogeny and comparative genomics of the fungal order Sordariales.</title>
        <authorList>
            <consortium name="Lawrence Berkeley National Laboratory"/>
            <person name="Hensen N."/>
            <person name="Bonometti L."/>
            <person name="Westerberg I."/>
            <person name="Brannstrom I.O."/>
            <person name="Guillou S."/>
            <person name="Cros-Aarteil S."/>
            <person name="Calhoun S."/>
            <person name="Haridas S."/>
            <person name="Kuo A."/>
            <person name="Mondo S."/>
            <person name="Pangilinan J."/>
            <person name="Riley R."/>
            <person name="Labutti K."/>
            <person name="Andreopoulos B."/>
            <person name="Lipzen A."/>
            <person name="Chen C."/>
            <person name="Yanf M."/>
            <person name="Daum C."/>
            <person name="Ng V."/>
            <person name="Clum A."/>
            <person name="Steindorff A."/>
            <person name="Ohm R."/>
            <person name="Martin F."/>
            <person name="Silar P."/>
            <person name="Natvig D."/>
            <person name="Lalanne C."/>
            <person name="Gautier V."/>
            <person name="Ament-Velasquez S.L."/>
            <person name="Kruys A."/>
            <person name="Hutchinson M.I."/>
            <person name="Powell A.J."/>
            <person name="Barry K."/>
            <person name="Miller A.N."/>
            <person name="Grigoriev I.V."/>
            <person name="Debuchy R."/>
            <person name="Gladieux P."/>
            <person name="Thoren M.H."/>
            <person name="Johannesson H."/>
        </authorList>
    </citation>
    <scope>NUCLEOTIDE SEQUENCE</scope>
    <source>
        <strain evidence="4">PSN4</strain>
    </source>
</reference>
<name>A0AAJ0BJ93_9PEZI</name>
<evidence type="ECO:0000313" key="5">
    <source>
        <dbReference type="Proteomes" id="UP001239445"/>
    </source>
</evidence>
<feature type="transmembrane region" description="Helical" evidence="2">
    <location>
        <begin position="348"/>
        <end position="374"/>
    </location>
</feature>
<feature type="transmembrane region" description="Helical" evidence="2">
    <location>
        <begin position="245"/>
        <end position="266"/>
    </location>
</feature>
<feature type="domain" description="Cellobiose dehydrogenase-like cytochrome" evidence="3">
    <location>
        <begin position="40"/>
        <end position="173"/>
    </location>
</feature>